<gene>
    <name evidence="2" type="ORF">CISIN_1g0048351mg</name>
</gene>
<keyword evidence="3" id="KW-1185">Reference proteome</keyword>
<accession>A0A067F1G4</accession>
<evidence type="ECO:0000313" key="2">
    <source>
        <dbReference type="EMBL" id="KDO57066.1"/>
    </source>
</evidence>
<feature type="compositionally biased region" description="Basic and acidic residues" evidence="1">
    <location>
        <begin position="141"/>
        <end position="150"/>
    </location>
</feature>
<name>A0A067F1G4_CITSI</name>
<dbReference type="STRING" id="2711.A0A067F1G4"/>
<reference evidence="2 3" key="1">
    <citation type="submission" date="2014-04" db="EMBL/GenBank/DDBJ databases">
        <authorList>
            <consortium name="International Citrus Genome Consortium"/>
            <person name="Gmitter F."/>
            <person name="Chen C."/>
            <person name="Farmerie W."/>
            <person name="Harkins T."/>
            <person name="Desany B."/>
            <person name="Mohiuddin M."/>
            <person name="Kodira C."/>
            <person name="Borodovsky M."/>
            <person name="Lomsadze A."/>
            <person name="Burns P."/>
            <person name="Jenkins J."/>
            <person name="Prochnik S."/>
            <person name="Shu S."/>
            <person name="Chapman J."/>
            <person name="Pitluck S."/>
            <person name="Schmutz J."/>
            <person name="Rokhsar D."/>
        </authorList>
    </citation>
    <scope>NUCLEOTIDE SEQUENCE</scope>
</reference>
<evidence type="ECO:0000313" key="3">
    <source>
        <dbReference type="Proteomes" id="UP000027120"/>
    </source>
</evidence>
<protein>
    <submittedName>
        <fullName evidence="2">Uncharacterized protein</fullName>
    </submittedName>
</protein>
<dbReference type="AlphaFoldDB" id="A0A067F1G4"/>
<feature type="region of interest" description="Disordered" evidence="1">
    <location>
        <begin position="141"/>
        <end position="175"/>
    </location>
</feature>
<dbReference type="Proteomes" id="UP000027120">
    <property type="component" value="Unassembled WGS sequence"/>
</dbReference>
<dbReference type="EMBL" id="KK784967">
    <property type="protein sequence ID" value="KDO57066.1"/>
    <property type="molecule type" value="Genomic_DNA"/>
</dbReference>
<sequence length="189" mass="21157">MMVPKTLMQCKFDSELALTTRLPDLNSHLRVDPTYCLDDMKQNNASAAKTVVVNYANKGTNAETSEYDTIVEGEEKEQFTDLGTTKRIENLVLPLDTTLIDKPSLDNEHEIDVDIRAVSPAAELPVTNRQLRKPSAKTKFLHKDGIDPKGPKLQASRHNKAFDAKEKKQGKRDQISRIMALKATGNHND</sequence>
<proteinExistence type="predicted"/>
<feature type="compositionally biased region" description="Basic and acidic residues" evidence="1">
    <location>
        <begin position="160"/>
        <end position="175"/>
    </location>
</feature>
<feature type="non-terminal residue" evidence="2">
    <location>
        <position position="189"/>
    </location>
</feature>
<evidence type="ECO:0000256" key="1">
    <source>
        <dbReference type="SAM" id="MobiDB-lite"/>
    </source>
</evidence>
<organism evidence="2 3">
    <name type="scientific">Citrus sinensis</name>
    <name type="common">Sweet orange</name>
    <name type="synonym">Citrus aurantium var. sinensis</name>
    <dbReference type="NCBI Taxonomy" id="2711"/>
    <lineage>
        <taxon>Eukaryota</taxon>
        <taxon>Viridiplantae</taxon>
        <taxon>Streptophyta</taxon>
        <taxon>Embryophyta</taxon>
        <taxon>Tracheophyta</taxon>
        <taxon>Spermatophyta</taxon>
        <taxon>Magnoliopsida</taxon>
        <taxon>eudicotyledons</taxon>
        <taxon>Gunneridae</taxon>
        <taxon>Pentapetalae</taxon>
        <taxon>rosids</taxon>
        <taxon>malvids</taxon>
        <taxon>Sapindales</taxon>
        <taxon>Rutaceae</taxon>
        <taxon>Aurantioideae</taxon>
        <taxon>Citrus</taxon>
    </lineage>
</organism>